<dbReference type="InterPro" id="IPR000905">
    <property type="entry name" value="Gcp-like_dom"/>
</dbReference>
<proteinExistence type="inferred from homology"/>
<dbReference type="Proteomes" id="UP000427716">
    <property type="component" value="Chromosome"/>
</dbReference>
<reference evidence="5 6" key="1">
    <citation type="submission" date="2019-11" db="EMBL/GenBank/DDBJ databases">
        <authorList>
            <person name="Zhang J."/>
            <person name="Sun C."/>
        </authorList>
    </citation>
    <scope>NUCLEOTIDE SEQUENCE [LARGE SCALE GENOMIC DNA]</scope>
    <source>
        <strain evidence="6">sp2</strain>
    </source>
</reference>
<evidence type="ECO:0000256" key="3">
    <source>
        <dbReference type="ARBA" id="ARBA00032446"/>
    </source>
</evidence>
<evidence type="ECO:0000259" key="4">
    <source>
        <dbReference type="Pfam" id="PF00814"/>
    </source>
</evidence>
<dbReference type="GO" id="GO:0016740">
    <property type="term" value="F:transferase activity"/>
    <property type="evidence" value="ECO:0007669"/>
    <property type="project" value="UniProtKB-KW"/>
</dbReference>
<dbReference type="InterPro" id="IPR043129">
    <property type="entry name" value="ATPase_NBD"/>
</dbReference>
<evidence type="ECO:0000256" key="2">
    <source>
        <dbReference type="ARBA" id="ARBA00019012"/>
    </source>
</evidence>
<dbReference type="SUPFAM" id="SSF53067">
    <property type="entry name" value="Actin-like ATPase domain"/>
    <property type="match status" value="2"/>
</dbReference>
<protein>
    <recommendedName>
        <fullName evidence="2">tRNA threonylcarbamoyladenosine biosynthesis protein TsaB</fullName>
    </recommendedName>
    <alternativeName>
        <fullName evidence="3">t(6)A37 threonylcarbamoyladenosine biosynthesis protein TsaB</fullName>
    </alternativeName>
</protein>
<dbReference type="InterPro" id="IPR022496">
    <property type="entry name" value="T6A_TsaB"/>
</dbReference>
<dbReference type="Gene3D" id="3.30.420.40">
    <property type="match status" value="2"/>
</dbReference>
<comment type="similarity">
    <text evidence="1">Belongs to the KAE1 / TsaD family. TsaB subfamily.</text>
</comment>
<dbReference type="GO" id="GO:0002949">
    <property type="term" value="P:tRNA threonylcarbamoyladenosine modification"/>
    <property type="evidence" value="ECO:0007669"/>
    <property type="project" value="InterPro"/>
</dbReference>
<dbReference type="KEGG" id="ghl:GM160_06525"/>
<evidence type="ECO:0000256" key="1">
    <source>
        <dbReference type="ARBA" id="ARBA00010493"/>
    </source>
</evidence>
<dbReference type="NCBIfam" id="TIGR03725">
    <property type="entry name" value="T6A_YeaZ"/>
    <property type="match status" value="1"/>
</dbReference>
<dbReference type="CDD" id="cd24032">
    <property type="entry name" value="ASKHA_NBD_TsaB"/>
    <property type="match status" value="1"/>
</dbReference>
<keyword evidence="5" id="KW-0808">Transferase</keyword>
<dbReference type="Pfam" id="PF00814">
    <property type="entry name" value="TsaD"/>
    <property type="match status" value="1"/>
</dbReference>
<accession>A0A6I6CWR1</accession>
<organism evidence="5 6">
    <name type="scientific">Guyparkeria halophila</name>
    <dbReference type="NCBI Taxonomy" id="47960"/>
    <lineage>
        <taxon>Bacteria</taxon>
        <taxon>Pseudomonadati</taxon>
        <taxon>Pseudomonadota</taxon>
        <taxon>Gammaproteobacteria</taxon>
        <taxon>Chromatiales</taxon>
        <taxon>Thioalkalibacteraceae</taxon>
        <taxon>Guyparkeria</taxon>
    </lineage>
</organism>
<keyword evidence="6" id="KW-1185">Reference proteome</keyword>
<sequence>MLRSYRAGVSVNILYFDSSTEACTAGVLAGDRLVTDFEVAPRGHAEKLLPMAEALLAQAGIGFDDLELIGFGRGPGSFTGVRIATAMAQGVAISRDLPMAGVSSLACLAAGAFRRLKAAGEAVDDVEARVAIDARMGEIYRAAYRLDAEGRLVTVLEEGVTEPVFPQGAAGRIVASGSGFGRYPSLGEGREVLRVEPEALPHAEDAIELIRRLSEADYLSPDRAVPQYLRDNVAGR</sequence>
<dbReference type="AlphaFoldDB" id="A0A6I6CWR1"/>
<name>A0A6I6CWR1_9GAMM</name>
<evidence type="ECO:0000313" key="6">
    <source>
        <dbReference type="Proteomes" id="UP000427716"/>
    </source>
</evidence>
<gene>
    <name evidence="5" type="primary">tsaB</name>
    <name evidence="5" type="ORF">GM160_06525</name>
</gene>
<evidence type="ECO:0000313" key="5">
    <source>
        <dbReference type="EMBL" id="QGT78579.1"/>
    </source>
</evidence>
<feature type="domain" description="Gcp-like" evidence="4">
    <location>
        <begin position="38"/>
        <end position="149"/>
    </location>
</feature>
<dbReference type="EMBL" id="CP046415">
    <property type="protein sequence ID" value="QGT78579.1"/>
    <property type="molecule type" value="Genomic_DNA"/>
</dbReference>